<evidence type="ECO:0000313" key="12">
    <source>
        <dbReference type="Proteomes" id="UP000321638"/>
    </source>
</evidence>
<feature type="binding site" evidence="8">
    <location>
        <position position="104"/>
    </location>
    <ligand>
        <name>shikimate</name>
        <dbReference type="ChEBI" id="CHEBI:36208"/>
    </ligand>
</feature>
<sequence>MLVGLVGSNITRSLSPALHEDAFAAAGIVGHYHLMDVSRLKGRQLDDLLAAVRTAGFAAINVTHPFKEAILPLLDEVSAGARQIGAVNTVVIDADGRTVGHNTDRSGFRRAFEETLGAAAAQGRQVLLLGAGGAGRAVAFALMDLGVERLLIHDKEQGRATALCADLIMRFGASRCAFAESPGLVAKAVAGIVNATPVGMTGYPGSPIAEDLVRSGHWVADIIYTPLETQLIAHARGRGCRTMTGGSMCVHQAADAFRLFTGLSPDISRMRSVFDRACAARDTAVRNPGP</sequence>
<evidence type="ECO:0000256" key="1">
    <source>
        <dbReference type="ARBA" id="ARBA00004871"/>
    </source>
</evidence>
<dbReference type="InterPro" id="IPR046346">
    <property type="entry name" value="Aminoacid_DH-like_N_sf"/>
</dbReference>
<dbReference type="InterPro" id="IPR011342">
    <property type="entry name" value="Shikimate_DH"/>
</dbReference>
<feature type="active site" description="Proton acceptor" evidence="8">
    <location>
        <position position="67"/>
    </location>
</feature>
<dbReference type="PANTHER" id="PTHR21089:SF1">
    <property type="entry name" value="BIFUNCTIONAL 3-DEHYDROQUINATE DEHYDRATASE_SHIKIMATE DEHYDROGENASE, CHLOROPLASTIC"/>
    <property type="match status" value="1"/>
</dbReference>
<evidence type="ECO:0000259" key="10">
    <source>
        <dbReference type="Pfam" id="PF18317"/>
    </source>
</evidence>
<feature type="binding site" evidence="8">
    <location>
        <begin position="130"/>
        <end position="134"/>
    </location>
    <ligand>
        <name>NADP(+)</name>
        <dbReference type="ChEBI" id="CHEBI:58349"/>
    </ligand>
</feature>
<dbReference type="GO" id="GO:0050661">
    <property type="term" value="F:NADP binding"/>
    <property type="evidence" value="ECO:0007669"/>
    <property type="project" value="InterPro"/>
</dbReference>
<dbReference type="GO" id="GO:0009073">
    <property type="term" value="P:aromatic amino acid family biosynthetic process"/>
    <property type="evidence" value="ECO:0007669"/>
    <property type="project" value="UniProtKB-KW"/>
</dbReference>
<dbReference type="GO" id="GO:0019632">
    <property type="term" value="P:shikimate metabolic process"/>
    <property type="evidence" value="ECO:0007669"/>
    <property type="project" value="InterPro"/>
</dbReference>
<dbReference type="GO" id="GO:0004764">
    <property type="term" value="F:shikimate 3-dehydrogenase (NADP+) activity"/>
    <property type="evidence" value="ECO:0007669"/>
    <property type="project" value="UniProtKB-UniRule"/>
</dbReference>
<keyword evidence="5 8" id="KW-0560">Oxidoreductase</keyword>
<dbReference type="InterPro" id="IPR036291">
    <property type="entry name" value="NAD(P)-bd_dom_sf"/>
</dbReference>
<evidence type="ECO:0000259" key="9">
    <source>
        <dbReference type="Pfam" id="PF08501"/>
    </source>
</evidence>
<feature type="binding site" evidence="8">
    <location>
        <position position="88"/>
    </location>
    <ligand>
        <name>shikimate</name>
        <dbReference type="ChEBI" id="CHEBI:36208"/>
    </ligand>
</feature>
<feature type="domain" description="SDH C-terminal" evidence="10">
    <location>
        <begin position="250"/>
        <end position="272"/>
    </location>
</feature>
<feature type="binding site" evidence="8">
    <location>
        <position position="245"/>
    </location>
    <ligand>
        <name>NADP(+)</name>
        <dbReference type="ChEBI" id="CHEBI:58349"/>
    </ligand>
</feature>
<evidence type="ECO:0000256" key="5">
    <source>
        <dbReference type="ARBA" id="ARBA00023002"/>
    </source>
</evidence>
<dbReference type="NCBIfam" id="TIGR00507">
    <property type="entry name" value="aroE"/>
    <property type="match status" value="1"/>
</dbReference>
<dbReference type="NCBIfam" id="NF009201">
    <property type="entry name" value="PRK12549.1"/>
    <property type="match status" value="1"/>
</dbReference>
<gene>
    <name evidence="8" type="primary">aroE</name>
    <name evidence="11" type="ORF">FHP25_33590</name>
</gene>
<evidence type="ECO:0000313" key="11">
    <source>
        <dbReference type="EMBL" id="TXL70706.1"/>
    </source>
</evidence>
<feature type="binding site" evidence="8">
    <location>
        <position position="63"/>
    </location>
    <ligand>
        <name>shikimate</name>
        <dbReference type="ChEBI" id="CHEBI:36208"/>
    </ligand>
</feature>
<dbReference type="InterPro" id="IPR013708">
    <property type="entry name" value="Shikimate_DH-bd_N"/>
</dbReference>
<dbReference type="Pfam" id="PF18317">
    <property type="entry name" value="SDH_C"/>
    <property type="match status" value="1"/>
</dbReference>
<evidence type="ECO:0000256" key="3">
    <source>
        <dbReference type="ARBA" id="ARBA00022605"/>
    </source>
</evidence>
<comment type="pathway">
    <text evidence="1 8">Metabolic intermediate biosynthesis; chorismate biosynthesis; chorismate from D-erythrose 4-phosphate and phosphoenolpyruvate: step 4/7.</text>
</comment>
<dbReference type="GO" id="GO:0005829">
    <property type="term" value="C:cytosol"/>
    <property type="evidence" value="ECO:0007669"/>
    <property type="project" value="TreeGrafter"/>
</dbReference>
<dbReference type="InterPro" id="IPR022893">
    <property type="entry name" value="Shikimate_DH_fam"/>
</dbReference>
<dbReference type="OrthoDB" id="9792692at2"/>
<dbReference type="SUPFAM" id="SSF51735">
    <property type="entry name" value="NAD(P)-binding Rossmann-fold domains"/>
    <property type="match status" value="1"/>
</dbReference>
<evidence type="ECO:0000256" key="8">
    <source>
        <dbReference type="HAMAP-Rule" id="MF_00222"/>
    </source>
</evidence>
<keyword evidence="12" id="KW-1185">Reference proteome</keyword>
<dbReference type="PANTHER" id="PTHR21089">
    <property type="entry name" value="SHIKIMATE DEHYDROGENASE"/>
    <property type="match status" value="1"/>
</dbReference>
<comment type="caution">
    <text evidence="11">The sequence shown here is derived from an EMBL/GenBank/DDBJ whole genome shotgun (WGS) entry which is preliminary data.</text>
</comment>
<reference evidence="11 12" key="1">
    <citation type="submission" date="2019-06" db="EMBL/GenBank/DDBJ databases">
        <title>New taxonomy in bacterial strain CC-CFT640, isolated from vineyard.</title>
        <authorList>
            <person name="Lin S.-Y."/>
            <person name="Tsai C.-F."/>
            <person name="Young C.-C."/>
        </authorList>
    </citation>
    <scope>NUCLEOTIDE SEQUENCE [LARGE SCALE GENOMIC DNA]</scope>
    <source>
        <strain evidence="11 12">CC-CFT640</strain>
    </source>
</reference>
<protein>
    <recommendedName>
        <fullName evidence="2 8">Shikimate dehydrogenase (NADP(+))</fullName>
        <shortName evidence="8">SDH</shortName>
        <ecNumber evidence="2 8">1.1.1.25</ecNumber>
    </recommendedName>
</protein>
<dbReference type="GO" id="GO:0008652">
    <property type="term" value="P:amino acid biosynthetic process"/>
    <property type="evidence" value="ECO:0007669"/>
    <property type="project" value="UniProtKB-KW"/>
</dbReference>
<evidence type="ECO:0000256" key="2">
    <source>
        <dbReference type="ARBA" id="ARBA00012962"/>
    </source>
</evidence>
<comment type="subunit">
    <text evidence="8">Homodimer.</text>
</comment>
<dbReference type="Gene3D" id="3.40.50.10860">
    <property type="entry name" value="Leucine Dehydrogenase, chain A, domain 1"/>
    <property type="match status" value="1"/>
</dbReference>
<keyword evidence="6 8" id="KW-0057">Aromatic amino acid biosynthesis</keyword>
<evidence type="ECO:0000256" key="4">
    <source>
        <dbReference type="ARBA" id="ARBA00022857"/>
    </source>
</evidence>
<evidence type="ECO:0000256" key="7">
    <source>
        <dbReference type="ARBA" id="ARBA00049442"/>
    </source>
</evidence>
<dbReference type="NCBIfam" id="NF001319">
    <property type="entry name" value="PRK00258.3-3"/>
    <property type="match status" value="1"/>
</dbReference>
<keyword evidence="3 8" id="KW-0028">Amino-acid biosynthesis</keyword>
<dbReference type="InterPro" id="IPR041121">
    <property type="entry name" value="SDH_C"/>
</dbReference>
<proteinExistence type="inferred from homology"/>
<comment type="caution">
    <text evidence="8">Lacks conserved residue(s) required for the propagation of feature annotation.</text>
</comment>
<comment type="function">
    <text evidence="8">Involved in the biosynthesis of the chorismate, which leads to the biosynthesis of aromatic amino acids. Catalyzes the reversible NADPH linked reduction of 3-dehydroshikimate (DHSA) to yield shikimate (SA).</text>
</comment>
<feature type="binding site" evidence="8">
    <location>
        <begin position="13"/>
        <end position="15"/>
    </location>
    <ligand>
        <name>shikimate</name>
        <dbReference type="ChEBI" id="CHEBI:36208"/>
    </ligand>
</feature>
<dbReference type="CDD" id="cd01065">
    <property type="entry name" value="NAD_bind_Shikimate_DH"/>
    <property type="match status" value="1"/>
</dbReference>
<dbReference type="Gene3D" id="3.40.50.720">
    <property type="entry name" value="NAD(P)-binding Rossmann-like Domain"/>
    <property type="match status" value="1"/>
</dbReference>
<dbReference type="EMBL" id="VDUZ01000055">
    <property type="protein sequence ID" value="TXL70706.1"/>
    <property type="molecule type" value="Genomic_DNA"/>
</dbReference>
<comment type="similarity">
    <text evidence="8">Belongs to the shikimate dehydrogenase family.</text>
</comment>
<dbReference type="EC" id="1.1.1.25" evidence="2 8"/>
<feature type="domain" description="Shikimate dehydrogenase substrate binding N-terminal" evidence="9">
    <location>
        <begin position="5"/>
        <end position="90"/>
    </location>
</feature>
<evidence type="ECO:0000256" key="6">
    <source>
        <dbReference type="ARBA" id="ARBA00023141"/>
    </source>
</evidence>
<accession>A0A5C8PBG9</accession>
<dbReference type="SUPFAM" id="SSF53223">
    <property type="entry name" value="Aminoacid dehydrogenase-like, N-terminal domain"/>
    <property type="match status" value="1"/>
</dbReference>
<feature type="binding site" evidence="8">
    <location>
        <position position="224"/>
    </location>
    <ligand>
        <name>shikimate</name>
        <dbReference type="ChEBI" id="CHEBI:36208"/>
    </ligand>
</feature>
<organism evidence="11 12">
    <name type="scientific">Vineibacter terrae</name>
    <dbReference type="NCBI Taxonomy" id="2586908"/>
    <lineage>
        <taxon>Bacteria</taxon>
        <taxon>Pseudomonadati</taxon>
        <taxon>Pseudomonadota</taxon>
        <taxon>Alphaproteobacteria</taxon>
        <taxon>Hyphomicrobiales</taxon>
        <taxon>Vineibacter</taxon>
    </lineage>
</organism>
<dbReference type="AlphaFoldDB" id="A0A5C8PBG9"/>
<dbReference type="GO" id="GO:0009423">
    <property type="term" value="P:chorismate biosynthetic process"/>
    <property type="evidence" value="ECO:0007669"/>
    <property type="project" value="UniProtKB-UniRule"/>
</dbReference>
<dbReference type="UniPathway" id="UPA00053">
    <property type="reaction ID" value="UER00087"/>
</dbReference>
<dbReference type="Proteomes" id="UP000321638">
    <property type="component" value="Unassembled WGS sequence"/>
</dbReference>
<dbReference type="HAMAP" id="MF_00222">
    <property type="entry name" value="Shikimate_DH_AroE"/>
    <property type="match status" value="1"/>
</dbReference>
<feature type="binding site" evidence="8">
    <location>
        <position position="252"/>
    </location>
    <ligand>
        <name>shikimate</name>
        <dbReference type="ChEBI" id="CHEBI:36208"/>
    </ligand>
</feature>
<dbReference type="Pfam" id="PF08501">
    <property type="entry name" value="Shikimate_dh_N"/>
    <property type="match status" value="1"/>
</dbReference>
<keyword evidence="4 8" id="KW-0521">NADP</keyword>
<name>A0A5C8PBG9_9HYPH</name>
<feature type="binding site" evidence="8">
    <location>
        <position position="222"/>
    </location>
    <ligand>
        <name>NADP(+)</name>
        <dbReference type="ChEBI" id="CHEBI:58349"/>
    </ligand>
</feature>
<comment type="catalytic activity">
    <reaction evidence="7 8">
        <text>shikimate + NADP(+) = 3-dehydroshikimate + NADPH + H(+)</text>
        <dbReference type="Rhea" id="RHEA:17737"/>
        <dbReference type="ChEBI" id="CHEBI:15378"/>
        <dbReference type="ChEBI" id="CHEBI:16630"/>
        <dbReference type="ChEBI" id="CHEBI:36208"/>
        <dbReference type="ChEBI" id="CHEBI:57783"/>
        <dbReference type="ChEBI" id="CHEBI:58349"/>
        <dbReference type="EC" id="1.1.1.25"/>
    </reaction>
</comment>